<evidence type="ECO:0000313" key="4">
    <source>
        <dbReference type="Proteomes" id="UP001189429"/>
    </source>
</evidence>
<comment type="caution">
    <text evidence="3">The sequence shown here is derived from an EMBL/GenBank/DDBJ whole genome shotgun (WGS) entry which is preliminary data.</text>
</comment>
<keyword evidence="4" id="KW-1185">Reference proteome</keyword>
<protein>
    <recommendedName>
        <fullName evidence="5">TraB domain-containing protein</fullName>
    </recommendedName>
</protein>
<dbReference type="EMBL" id="CAUYUJ010003681">
    <property type="protein sequence ID" value="CAK0806279.1"/>
    <property type="molecule type" value="Genomic_DNA"/>
</dbReference>
<feature type="compositionally biased region" description="Polar residues" evidence="2">
    <location>
        <begin position="231"/>
        <end position="245"/>
    </location>
</feature>
<dbReference type="CDD" id="cd14726">
    <property type="entry name" value="TraB_PrgY-like"/>
    <property type="match status" value="1"/>
</dbReference>
<feature type="coiled-coil region" evidence="1">
    <location>
        <begin position="14"/>
        <end position="54"/>
    </location>
</feature>
<evidence type="ECO:0008006" key="5">
    <source>
        <dbReference type="Google" id="ProtNLM"/>
    </source>
</evidence>
<dbReference type="InterPro" id="IPR002816">
    <property type="entry name" value="TraB/PrgY/GumN_fam"/>
</dbReference>
<dbReference type="Pfam" id="PF01963">
    <property type="entry name" value="TraB_PrgY_gumN"/>
    <property type="match status" value="1"/>
</dbReference>
<organism evidence="3 4">
    <name type="scientific">Prorocentrum cordatum</name>
    <dbReference type="NCBI Taxonomy" id="2364126"/>
    <lineage>
        <taxon>Eukaryota</taxon>
        <taxon>Sar</taxon>
        <taxon>Alveolata</taxon>
        <taxon>Dinophyceae</taxon>
        <taxon>Prorocentrales</taxon>
        <taxon>Prorocentraceae</taxon>
        <taxon>Prorocentrum</taxon>
    </lineage>
</organism>
<keyword evidence="1" id="KW-0175">Coiled coil</keyword>
<dbReference type="Proteomes" id="UP001189429">
    <property type="component" value="Unassembled WGS sequence"/>
</dbReference>
<evidence type="ECO:0000256" key="2">
    <source>
        <dbReference type="SAM" id="MobiDB-lite"/>
    </source>
</evidence>
<feature type="region of interest" description="Disordered" evidence="2">
    <location>
        <begin position="202"/>
        <end position="250"/>
    </location>
</feature>
<proteinExistence type="predicted"/>
<dbReference type="PANTHER" id="PTHR21530:SF7">
    <property type="entry name" value="TRAB DOMAIN-CONTAINING PROTEIN"/>
    <property type="match status" value="1"/>
</dbReference>
<accession>A0ABN9QJP8</accession>
<dbReference type="PANTHER" id="PTHR21530">
    <property type="entry name" value="PHEROMONE SHUTDOWN PROTEIN"/>
    <property type="match status" value="1"/>
</dbReference>
<evidence type="ECO:0000256" key="1">
    <source>
        <dbReference type="SAM" id="Coils"/>
    </source>
</evidence>
<reference evidence="3" key="1">
    <citation type="submission" date="2023-10" db="EMBL/GenBank/DDBJ databases">
        <authorList>
            <person name="Chen Y."/>
            <person name="Shah S."/>
            <person name="Dougan E. K."/>
            <person name="Thang M."/>
            <person name="Chan C."/>
        </authorList>
    </citation>
    <scope>NUCLEOTIDE SEQUENCE [LARGE SCALE GENOMIC DNA]</scope>
</reference>
<dbReference type="InterPro" id="IPR046345">
    <property type="entry name" value="TraB_PrgY-like"/>
</dbReference>
<sequence>MPPSTSISLFACQQESVRRRVRALQKKLREIEKLKCASEGLDQLQREKLASEDEVRRACVALERELDMLERPPSMVFEVETERGVRRCPTFLVSLIEFRDGDGLEELALRFCDEHGLEDDLVDPLVQHMEQRKPATAKANSAQLVATALFRLRSAEGGCYHARDHAQCCLYGDGWPDEYSNSREFGSGHVCELTCRGGRQRVELAPPPPRAAATRDAESRGPQPFFLSPFTAPSSPRGTVLTSSPDPRPLPADPAMARSASLLLACAVAAAAALFVGALALSFVGASPESGNPTRQPVAFYLNAAADAVLDSARELGAGALRAALQILYRYVEDYLGTSAGEEMVAAMRSAAQIGVPVLLGDLPSKVTFKRISQEVGSADMQKLEEEVSMAAPELRMGALDTKADLQALLEGGRDQATTRRIRKAFKNSAPGLFSALVDERDEYMARNLLTGLRAGRRRIVAVVGSIHVPGIEERLVRLGGLRAVDACVSA</sequence>
<gene>
    <name evidence="3" type="ORF">PCOR1329_LOCUS12572</name>
</gene>
<evidence type="ECO:0000313" key="3">
    <source>
        <dbReference type="EMBL" id="CAK0806279.1"/>
    </source>
</evidence>
<name>A0ABN9QJP8_9DINO</name>